<dbReference type="Proteomes" id="UP001305606">
    <property type="component" value="Chromosome"/>
</dbReference>
<dbReference type="SUPFAM" id="SSF56219">
    <property type="entry name" value="DNase I-like"/>
    <property type="match status" value="1"/>
</dbReference>
<organism evidence="1 2">
    <name type="scientific">Streptomyces luomodiensis</name>
    <dbReference type="NCBI Taxonomy" id="3026192"/>
    <lineage>
        <taxon>Bacteria</taxon>
        <taxon>Bacillati</taxon>
        <taxon>Actinomycetota</taxon>
        <taxon>Actinomycetes</taxon>
        <taxon>Kitasatosporales</taxon>
        <taxon>Streptomycetaceae</taxon>
        <taxon>Streptomyces</taxon>
    </lineage>
</organism>
<protein>
    <submittedName>
        <fullName evidence="1">Uncharacterized protein</fullName>
    </submittedName>
</protein>
<proteinExistence type="predicted"/>
<dbReference type="Gene3D" id="3.60.10.10">
    <property type="entry name" value="Endonuclease/exonuclease/phosphatase"/>
    <property type="match status" value="1"/>
</dbReference>
<keyword evidence="2" id="KW-1185">Reference proteome</keyword>
<dbReference type="InterPro" id="IPR036691">
    <property type="entry name" value="Endo/exonu/phosph_ase_sf"/>
</dbReference>
<gene>
    <name evidence="1" type="ORF">PS467_14110</name>
</gene>
<reference evidence="1 2" key="1">
    <citation type="submission" date="2023-02" db="EMBL/GenBank/DDBJ databases">
        <title>Streptomyces sp. SCA4-21 with antifungal activity against Fusarium oxysporum f. sp. cubense, Streptomyces sp. SCA2-17 with antifungal activity against Fusarium oxysporum f. sp. cubense.</title>
        <authorList>
            <person name="Qi D."/>
        </authorList>
    </citation>
    <scope>NUCLEOTIDE SEQUENCE [LARGE SCALE GENOMIC DNA]</scope>
    <source>
        <strain evidence="1 2">SCA4-21</strain>
    </source>
</reference>
<accession>A0ABY9UVC9</accession>
<evidence type="ECO:0000313" key="1">
    <source>
        <dbReference type="EMBL" id="WNE96391.1"/>
    </source>
</evidence>
<dbReference type="RefSeq" id="WP_311035577.1">
    <property type="nucleotide sequence ID" value="NZ_CP117522.1"/>
</dbReference>
<name>A0ABY9UVC9_9ACTN</name>
<evidence type="ECO:0000313" key="2">
    <source>
        <dbReference type="Proteomes" id="UP001305606"/>
    </source>
</evidence>
<dbReference type="EMBL" id="CP117522">
    <property type="protein sequence ID" value="WNE96391.1"/>
    <property type="molecule type" value="Genomic_DNA"/>
</dbReference>
<sequence>MGLRQFVIDAWSWLNYKPVMAEAGRPGNQSFPELTAVWLPPQELRRLAAYKVLSAYDNNQAGQLAAAAGDETGIERRELGDAAKLVDTALGYLLGSEQKIAVEGAEHAEGEAPKPGATEAAALQEQLRTWADKELLTLRIQQAERAAVLLGDSVYVLAKIRDRRHRLHRSYVGPDGTRQMDTRVDEVLRIAGLEDVARYRATTPCGSATAVSRTVDGCSTHGPDARIDRIYVTTDLLAAVTNVDVIEVPLHVSDHHIVRLTLDGDRLSDILNRQLVQVAIPGEEKRL</sequence>